<reference evidence="1 2" key="1">
    <citation type="submission" date="2014-11" db="EMBL/GenBank/DDBJ databases">
        <title>Genetic blueprint of the zoonotic pathogen Toxocara canis.</title>
        <authorList>
            <person name="Zhu X.-Q."/>
            <person name="Korhonen P.K."/>
            <person name="Cai H."/>
            <person name="Young N.D."/>
            <person name="Nejsum P."/>
            <person name="von Samson-Himmelstjerna G."/>
            <person name="Boag P.R."/>
            <person name="Tan P."/>
            <person name="Li Q."/>
            <person name="Min J."/>
            <person name="Yang Y."/>
            <person name="Wang X."/>
            <person name="Fang X."/>
            <person name="Hall R.S."/>
            <person name="Hofmann A."/>
            <person name="Sternberg P.W."/>
            <person name="Jex A.R."/>
            <person name="Gasser R.B."/>
        </authorList>
    </citation>
    <scope>NUCLEOTIDE SEQUENCE [LARGE SCALE GENOMIC DNA]</scope>
    <source>
        <strain evidence="1">PN_DK_2014</strain>
    </source>
</reference>
<dbReference type="OrthoDB" id="5873995at2759"/>
<evidence type="ECO:0000313" key="2">
    <source>
        <dbReference type="Proteomes" id="UP000031036"/>
    </source>
</evidence>
<dbReference type="Proteomes" id="UP000031036">
    <property type="component" value="Unassembled WGS sequence"/>
</dbReference>
<dbReference type="EMBL" id="JPKZ01000758">
    <property type="protein sequence ID" value="KHN85572.1"/>
    <property type="molecule type" value="Genomic_DNA"/>
</dbReference>
<sequence length="78" mass="8889">MREYIARPRGAMDNASVYGTEDCRFDSCRGRDVLHDQIRNHAAAHEWEVTSQNPIGMREYIARPRGAMDNASVYGTED</sequence>
<protein>
    <submittedName>
        <fullName evidence="1">Uncharacterized protein</fullName>
    </submittedName>
</protein>
<organism evidence="1 2">
    <name type="scientific">Toxocara canis</name>
    <name type="common">Canine roundworm</name>
    <dbReference type="NCBI Taxonomy" id="6265"/>
    <lineage>
        <taxon>Eukaryota</taxon>
        <taxon>Metazoa</taxon>
        <taxon>Ecdysozoa</taxon>
        <taxon>Nematoda</taxon>
        <taxon>Chromadorea</taxon>
        <taxon>Rhabditida</taxon>
        <taxon>Spirurina</taxon>
        <taxon>Ascaridomorpha</taxon>
        <taxon>Ascaridoidea</taxon>
        <taxon>Toxocaridae</taxon>
        <taxon>Toxocara</taxon>
    </lineage>
</organism>
<keyword evidence="2" id="KW-1185">Reference proteome</keyword>
<dbReference type="AlphaFoldDB" id="A0A0B2VW37"/>
<accession>A0A0B2VW37</accession>
<evidence type="ECO:0000313" key="1">
    <source>
        <dbReference type="EMBL" id="KHN85572.1"/>
    </source>
</evidence>
<gene>
    <name evidence="1" type="ORF">Tcan_17069</name>
</gene>
<name>A0A0B2VW37_TOXCA</name>
<dbReference type="OMA" id="AAHEWEV"/>
<proteinExistence type="predicted"/>
<comment type="caution">
    <text evidence="1">The sequence shown here is derived from an EMBL/GenBank/DDBJ whole genome shotgun (WGS) entry which is preliminary data.</text>
</comment>